<evidence type="ECO:0000256" key="3">
    <source>
        <dbReference type="ARBA" id="ARBA00022630"/>
    </source>
</evidence>
<keyword evidence="9" id="KW-1185">Reference proteome</keyword>
<dbReference type="OrthoDB" id="9794954at2"/>
<comment type="pathway">
    <text evidence="2">Pyrimidine metabolism; UMP biosynthesis via de novo pathway.</text>
</comment>
<dbReference type="GO" id="GO:0005737">
    <property type="term" value="C:cytoplasm"/>
    <property type="evidence" value="ECO:0007669"/>
    <property type="project" value="InterPro"/>
</dbReference>
<comment type="caution">
    <text evidence="8">The sequence shown here is derived from an EMBL/GenBank/DDBJ whole genome shotgun (WGS) entry which is preliminary data.</text>
</comment>
<dbReference type="STRING" id="1122973.GCA_000379925_02084"/>
<dbReference type="UniPathway" id="UPA00070"/>
<protein>
    <submittedName>
        <fullName evidence="8">Dihydroorotate dehydrogenase-like protein</fullName>
    </submittedName>
</protein>
<dbReference type="Proteomes" id="UP000297225">
    <property type="component" value="Unassembled WGS sequence"/>
</dbReference>
<keyword evidence="4" id="KW-0288">FMN</keyword>
<name>A0A4Y8WPK9_9PORP</name>
<evidence type="ECO:0000259" key="7">
    <source>
        <dbReference type="Pfam" id="PF01180"/>
    </source>
</evidence>
<dbReference type="SUPFAM" id="SSF51395">
    <property type="entry name" value="FMN-linked oxidoreductases"/>
    <property type="match status" value="1"/>
</dbReference>
<evidence type="ECO:0000313" key="9">
    <source>
        <dbReference type="Proteomes" id="UP000297225"/>
    </source>
</evidence>
<proteinExistence type="predicted"/>
<dbReference type="Gene3D" id="3.20.20.70">
    <property type="entry name" value="Aldolase class I"/>
    <property type="match status" value="1"/>
</dbReference>
<evidence type="ECO:0000256" key="1">
    <source>
        <dbReference type="ARBA" id="ARBA00001917"/>
    </source>
</evidence>
<dbReference type="GO" id="GO:0006207">
    <property type="term" value="P:'de novo' pyrimidine nucleobase biosynthetic process"/>
    <property type="evidence" value="ECO:0007669"/>
    <property type="project" value="TreeGrafter"/>
</dbReference>
<dbReference type="PANTHER" id="PTHR48109:SF3">
    <property type="entry name" value="SLL0744 PROTEIN"/>
    <property type="match status" value="1"/>
</dbReference>
<dbReference type="NCBIfam" id="NF005741">
    <property type="entry name" value="PRK07565.1"/>
    <property type="match status" value="1"/>
</dbReference>
<evidence type="ECO:0000256" key="4">
    <source>
        <dbReference type="ARBA" id="ARBA00022643"/>
    </source>
</evidence>
<evidence type="ECO:0000256" key="5">
    <source>
        <dbReference type="ARBA" id="ARBA00022975"/>
    </source>
</evidence>
<comment type="cofactor">
    <cofactor evidence="1">
        <name>FMN</name>
        <dbReference type="ChEBI" id="CHEBI:58210"/>
    </cofactor>
</comment>
<keyword evidence="5" id="KW-0665">Pyrimidine biosynthesis</keyword>
<dbReference type="InterPro" id="IPR050074">
    <property type="entry name" value="DHO_dehydrogenase"/>
</dbReference>
<dbReference type="InterPro" id="IPR013785">
    <property type="entry name" value="Aldolase_TIM"/>
</dbReference>
<dbReference type="GO" id="GO:0004152">
    <property type="term" value="F:dihydroorotate dehydrogenase activity"/>
    <property type="evidence" value="ECO:0007669"/>
    <property type="project" value="InterPro"/>
</dbReference>
<evidence type="ECO:0000256" key="6">
    <source>
        <dbReference type="ARBA" id="ARBA00023002"/>
    </source>
</evidence>
<dbReference type="RefSeq" id="WP_134849374.1">
    <property type="nucleotide sequence ID" value="NZ_CP197400.1"/>
</dbReference>
<accession>A0A4Y8WPK9</accession>
<evidence type="ECO:0000256" key="2">
    <source>
        <dbReference type="ARBA" id="ARBA00004725"/>
    </source>
</evidence>
<dbReference type="Pfam" id="PF01180">
    <property type="entry name" value="DHO_dh"/>
    <property type="match status" value="1"/>
</dbReference>
<dbReference type="AlphaFoldDB" id="A0A4Y8WPK9"/>
<dbReference type="EMBL" id="SPNC01000045">
    <property type="protein sequence ID" value="TFH95584.1"/>
    <property type="molecule type" value="Genomic_DNA"/>
</dbReference>
<organism evidence="8 9">
    <name type="scientific">Porphyromonas levii</name>
    <dbReference type="NCBI Taxonomy" id="28114"/>
    <lineage>
        <taxon>Bacteria</taxon>
        <taxon>Pseudomonadati</taxon>
        <taxon>Bacteroidota</taxon>
        <taxon>Bacteroidia</taxon>
        <taxon>Bacteroidales</taxon>
        <taxon>Porphyromonadaceae</taxon>
        <taxon>Porphyromonas</taxon>
    </lineage>
</organism>
<reference evidence="8 9" key="1">
    <citation type="submission" date="2019-03" db="EMBL/GenBank/DDBJ databases">
        <title>Porphyromonas levii Isolated from the Uterus of Dairy Cows.</title>
        <authorList>
            <person name="Francis A.M."/>
        </authorList>
    </citation>
    <scope>NUCLEOTIDE SEQUENCE [LARGE SCALE GENOMIC DNA]</scope>
    <source>
        <strain evidence="8 9">AF5678</strain>
    </source>
</reference>
<dbReference type="InterPro" id="IPR005720">
    <property type="entry name" value="Dihydroorotate_DH_cat"/>
</dbReference>
<gene>
    <name evidence="8" type="ORF">E4P47_04210</name>
</gene>
<dbReference type="PANTHER" id="PTHR48109">
    <property type="entry name" value="DIHYDROOROTATE DEHYDROGENASE (QUINONE), MITOCHONDRIAL-RELATED"/>
    <property type="match status" value="1"/>
</dbReference>
<evidence type="ECO:0000313" key="8">
    <source>
        <dbReference type="EMBL" id="TFH95584.1"/>
    </source>
</evidence>
<feature type="domain" description="Dihydroorotate dehydrogenase catalytic" evidence="7">
    <location>
        <begin position="14"/>
        <end position="289"/>
    </location>
</feature>
<dbReference type="InterPro" id="IPR012135">
    <property type="entry name" value="Dihydroorotate_DH_1_2"/>
</dbReference>
<dbReference type="GO" id="GO:0044205">
    <property type="term" value="P:'de novo' UMP biosynthetic process"/>
    <property type="evidence" value="ECO:0007669"/>
    <property type="project" value="UniProtKB-UniPathway"/>
</dbReference>
<dbReference type="PIRSF" id="PIRSF000164">
    <property type="entry name" value="DHO_oxidase"/>
    <property type="match status" value="1"/>
</dbReference>
<keyword evidence="6" id="KW-0560">Oxidoreductase</keyword>
<sequence length="348" mass="38600">MADISTLYAGKLLLRSPFIVASSGLTKEVKKIKELADAGAGAIVLKSIFEEEIEQDITQMTEEMNSGYHDSAAMDYLQHYVKEHALQSHVNVIREAKQAVDIPVIASVNAYKSDSWVTYAKELIDAGADALECNVMRLETKVTQPWGESEQDLIKMVQGLRKVLPNTPLIIKLSKYFTNVVRLARDLKLAGADAVVLFNRTFMPDIDIEEEEISRGSVLSHQGSFSDSLRYTGLVRGGVPDLSIALSNGARDGKDLVKGLLAGADAVQYCSALYKGGANVIREANQFLSDWMDRKQYHEIKEFKSKLAATRVDHATMYQRSQFMRYHASEDANPTAAVDFSKPDYGHI</sequence>
<keyword evidence="3" id="KW-0285">Flavoprotein</keyword>